<evidence type="ECO:0000313" key="2">
    <source>
        <dbReference type="EMBL" id="KAG6289433.1"/>
    </source>
</evidence>
<dbReference type="Proteomes" id="UP000707071">
    <property type="component" value="Unassembled WGS sequence"/>
</dbReference>
<evidence type="ECO:0000313" key="3">
    <source>
        <dbReference type="Proteomes" id="UP000707071"/>
    </source>
</evidence>
<organism evidence="2 3">
    <name type="scientific">Claviceps aff. purpurea</name>
    <dbReference type="NCBI Taxonomy" id="1967640"/>
    <lineage>
        <taxon>Eukaryota</taxon>
        <taxon>Fungi</taxon>
        <taxon>Dikarya</taxon>
        <taxon>Ascomycota</taxon>
        <taxon>Pezizomycotina</taxon>
        <taxon>Sordariomycetes</taxon>
        <taxon>Hypocreomycetidae</taxon>
        <taxon>Hypocreales</taxon>
        <taxon>Clavicipitaceae</taxon>
        <taxon>Claviceps</taxon>
    </lineage>
</organism>
<name>A0A9P7QDF9_9HYPO</name>
<protein>
    <submittedName>
        <fullName evidence="2">Uncharacterized protein</fullName>
    </submittedName>
</protein>
<evidence type="ECO:0000256" key="1">
    <source>
        <dbReference type="SAM" id="MobiDB-lite"/>
    </source>
</evidence>
<reference evidence="2 3" key="1">
    <citation type="journal article" date="2020" name="bioRxiv">
        <title>Whole genome comparisons of ergot fungi reveals the divergence and evolution of species within the genus Claviceps are the result of varying mechanisms driving genome evolution and host range expansion.</title>
        <authorList>
            <person name="Wyka S.A."/>
            <person name="Mondo S.J."/>
            <person name="Liu M."/>
            <person name="Dettman J."/>
            <person name="Nalam V."/>
            <person name="Broders K.D."/>
        </authorList>
    </citation>
    <scope>NUCLEOTIDE SEQUENCE [LARGE SCALE GENOMIC DNA]</scope>
    <source>
        <strain evidence="2 3">Clav52</strain>
    </source>
</reference>
<dbReference type="AlphaFoldDB" id="A0A9P7QDF9"/>
<comment type="caution">
    <text evidence="2">The sequence shown here is derived from an EMBL/GenBank/DDBJ whole genome shotgun (WGS) entry which is preliminary data.</text>
</comment>
<dbReference type="EMBL" id="SRRH01000408">
    <property type="protein sequence ID" value="KAG6289433.1"/>
    <property type="molecule type" value="Genomic_DNA"/>
</dbReference>
<proteinExistence type="predicted"/>
<gene>
    <name evidence="2" type="ORF">E4U09_004999</name>
</gene>
<sequence>MPRRCSALSTYPNDSPSSPVLMQGYANRPLPRLPSSAFSMPETTGFMEIQTRIRRANLGTERGESSEFHSSALSISSMLPTQQYHNSSLDTTTFPRDSLGLRSNYRSPARCSRRSSNKVHQLIGLQVDVMDNQMMSLDSLATAGPKSYYTRSEPKPNERITRDCCLVPFLGADDDTNSSRESSWGSMSPESDAIPAPLNIHKSLGGENCKRMNGMGEDFLQMGLTDVVLLSAHDQFSDDGATGEYHRFTADLATHDSRHSKDFIEDGVVTSTKSSLKKRSSLSLSFSAATLFSRRRERSHSVQSPSIFKGTKRAHQESPQPQAGLIAGPAYKSASEFRSFEFPIDVAPPRPPPAPPLMSAWDSDSDNDEMPVISSLKDWFAHRNTEETKGLRHVPAVSRINPDSRLQVSWLGDGRKEALALRQEREKQIKIEKAEKRREAIQGQLKKNFATIPNDFGFSSSRFT</sequence>
<accession>A0A9P7QDF9</accession>
<keyword evidence="3" id="KW-1185">Reference proteome</keyword>
<feature type="region of interest" description="Disordered" evidence="1">
    <location>
        <begin position="295"/>
        <end position="320"/>
    </location>
</feature>